<dbReference type="SUPFAM" id="SSF52047">
    <property type="entry name" value="RNI-like"/>
    <property type="match status" value="1"/>
</dbReference>
<gene>
    <name evidence="3" type="primary">LOC107015627</name>
</gene>
<dbReference type="SMART" id="SM00256">
    <property type="entry name" value="FBOX"/>
    <property type="match status" value="1"/>
</dbReference>
<evidence type="ECO:0000259" key="1">
    <source>
        <dbReference type="PROSITE" id="PS50181"/>
    </source>
</evidence>
<reference evidence="2" key="1">
    <citation type="journal article" date="2014" name="Nat. Genet.">
        <title>The genome of the stress-tolerant wild tomato species Solanum pennellii.</title>
        <authorList>
            <person name="Bolger A."/>
            <person name="Scossa F."/>
            <person name="Bolger M.E."/>
            <person name="Lanz C."/>
            <person name="Maumus F."/>
            <person name="Tohge T."/>
            <person name="Quesneville H."/>
            <person name="Alseekh S."/>
            <person name="Sorensen I."/>
            <person name="Lichtenstein G."/>
            <person name="Fich E.A."/>
            <person name="Conte M."/>
            <person name="Keller H."/>
            <person name="Schneeberger K."/>
            <person name="Schwacke R."/>
            <person name="Ofner I."/>
            <person name="Vrebalov J."/>
            <person name="Xu Y."/>
            <person name="Osorio S."/>
            <person name="Aflitos S.A."/>
            <person name="Schijlen E."/>
            <person name="Jimenez-Gomez J.M."/>
            <person name="Ryngajllo M."/>
            <person name="Kimura S."/>
            <person name="Kumar R."/>
            <person name="Koenig D."/>
            <person name="Headland L.R."/>
            <person name="Maloof J.N."/>
            <person name="Sinha N."/>
            <person name="van Ham R.C."/>
            <person name="Lankhorst R.K."/>
            <person name="Mao L."/>
            <person name="Vogel A."/>
            <person name="Arsova B."/>
            <person name="Panstruga R."/>
            <person name="Fei Z."/>
            <person name="Rose J.K."/>
            <person name="Zamir D."/>
            <person name="Carrari F."/>
            <person name="Giovannoni J.J."/>
            <person name="Weigel D."/>
            <person name="Usadel B."/>
            <person name="Fernie A.R."/>
        </authorList>
    </citation>
    <scope>NUCLEOTIDE SEQUENCE [LARGE SCALE GENOMIC DNA]</scope>
    <source>
        <strain evidence="2">cv. LA0716</strain>
    </source>
</reference>
<keyword evidence="2" id="KW-1185">Reference proteome</keyword>
<proteinExistence type="predicted"/>
<dbReference type="Proteomes" id="UP000694930">
    <property type="component" value="Chromosome 4"/>
</dbReference>
<reference evidence="3" key="2">
    <citation type="submission" date="2025-08" db="UniProtKB">
        <authorList>
            <consortium name="RefSeq"/>
        </authorList>
    </citation>
    <scope>IDENTIFICATION</scope>
</reference>
<sequence length="452" mass="52274">MGDGQHSTSRVRLQHDPMECKIEKLPWELLVAILSYLSVKEAAKTCLVSRNWRYLWQYTSGHLEIYDRDRRTTDPDVHYKFVKLVNQVLKLHQGSTLDQLRIGFCFRGSNFTFDHWVKFAIQKEVKVFELDLAAGRQIFDGFRYYYFPDINTLSSGDKFYRFCSNLKSLRLVNMGVKDETIRYFLSNCPCLEQVCISFSKCLQSLRVPGLFPSLKSMEISWCNNVKGIEVNASNLESFTYIGPNILVPFQNVPQLSELTLGDSYCYNFIFKADEHTSYSSKLRKLKLILPPLAVWKSTITSTYPDNFPRLDNLRKLELDIKLRAGESLVFFTFFTKACPLLSRFTARIGYTFVSNETIATQCHHESSARLCTRFVHKHLKEVKLIGFTGGRSDYKLALHLLEIGRCSLNKIILQPTFYYYKGKSLALFHKQSKRLERKLPPGVKLILIPSSS</sequence>
<evidence type="ECO:0000313" key="2">
    <source>
        <dbReference type="Proteomes" id="UP000694930"/>
    </source>
</evidence>
<name>A0ABM1GIA3_SOLPN</name>
<protein>
    <submittedName>
        <fullName evidence="3">F-box/LRR-repeat protein At4g15060</fullName>
    </submittedName>
</protein>
<dbReference type="PANTHER" id="PTHR34145">
    <property type="entry name" value="OS02G0105600 PROTEIN"/>
    <property type="match status" value="1"/>
</dbReference>
<dbReference type="Pfam" id="PF00646">
    <property type="entry name" value="F-box"/>
    <property type="match status" value="1"/>
</dbReference>
<dbReference type="SUPFAM" id="SSF81383">
    <property type="entry name" value="F-box domain"/>
    <property type="match status" value="1"/>
</dbReference>
<dbReference type="Pfam" id="PF23622">
    <property type="entry name" value="LRR_At1g61320_AtMIF1"/>
    <property type="match status" value="1"/>
</dbReference>
<dbReference type="InterPro" id="IPR032675">
    <property type="entry name" value="LRR_dom_sf"/>
</dbReference>
<dbReference type="RefSeq" id="XP_015071442.1">
    <property type="nucleotide sequence ID" value="XM_015215956.2"/>
</dbReference>
<organism evidence="2 3">
    <name type="scientific">Solanum pennellii</name>
    <name type="common">Tomato</name>
    <name type="synonym">Lycopersicon pennellii</name>
    <dbReference type="NCBI Taxonomy" id="28526"/>
    <lineage>
        <taxon>Eukaryota</taxon>
        <taxon>Viridiplantae</taxon>
        <taxon>Streptophyta</taxon>
        <taxon>Embryophyta</taxon>
        <taxon>Tracheophyta</taxon>
        <taxon>Spermatophyta</taxon>
        <taxon>Magnoliopsida</taxon>
        <taxon>eudicotyledons</taxon>
        <taxon>Gunneridae</taxon>
        <taxon>Pentapetalae</taxon>
        <taxon>asterids</taxon>
        <taxon>lamiids</taxon>
        <taxon>Solanales</taxon>
        <taxon>Solanaceae</taxon>
        <taxon>Solanoideae</taxon>
        <taxon>Solaneae</taxon>
        <taxon>Solanum</taxon>
        <taxon>Solanum subgen. Lycopersicon</taxon>
    </lineage>
</organism>
<dbReference type="Gene3D" id="1.20.1280.50">
    <property type="match status" value="1"/>
</dbReference>
<dbReference type="PROSITE" id="PS50181">
    <property type="entry name" value="FBOX"/>
    <property type="match status" value="1"/>
</dbReference>
<dbReference type="InterPro" id="IPR055357">
    <property type="entry name" value="LRR_At1g61320_AtMIF1"/>
</dbReference>
<evidence type="ECO:0000313" key="3">
    <source>
        <dbReference type="RefSeq" id="XP_015071442.1"/>
    </source>
</evidence>
<dbReference type="InterPro" id="IPR053772">
    <property type="entry name" value="At1g61320/At1g61330-like"/>
</dbReference>
<accession>A0ABM1GIA3</accession>
<dbReference type="InterPro" id="IPR036047">
    <property type="entry name" value="F-box-like_dom_sf"/>
</dbReference>
<dbReference type="Gene3D" id="3.80.10.10">
    <property type="entry name" value="Ribonuclease Inhibitor"/>
    <property type="match status" value="1"/>
</dbReference>
<feature type="domain" description="F-box" evidence="1">
    <location>
        <begin position="19"/>
        <end position="69"/>
    </location>
</feature>
<dbReference type="InterPro" id="IPR001810">
    <property type="entry name" value="F-box_dom"/>
</dbReference>
<dbReference type="GeneID" id="107015627"/>
<dbReference type="PANTHER" id="PTHR34145:SF68">
    <property type="entry name" value="FBD DOMAIN-CONTAINING PROTEIN"/>
    <property type="match status" value="1"/>
</dbReference>